<feature type="coiled-coil region" evidence="1">
    <location>
        <begin position="449"/>
        <end position="476"/>
    </location>
</feature>
<dbReference type="Pfam" id="PF02463">
    <property type="entry name" value="SMC_N"/>
    <property type="match status" value="1"/>
</dbReference>
<evidence type="ECO:0000259" key="2">
    <source>
        <dbReference type="Pfam" id="PF02463"/>
    </source>
</evidence>
<accession>A0ABU8DI04</accession>
<dbReference type="EMBL" id="JBANEI010000012">
    <property type="protein sequence ID" value="MEI2683142.1"/>
    <property type="molecule type" value="Genomic_DNA"/>
</dbReference>
<evidence type="ECO:0000313" key="4">
    <source>
        <dbReference type="Proteomes" id="UP001306592"/>
    </source>
</evidence>
<proteinExistence type="predicted"/>
<evidence type="ECO:0000256" key="1">
    <source>
        <dbReference type="SAM" id="Coils"/>
    </source>
</evidence>
<keyword evidence="4" id="KW-1185">Reference proteome</keyword>
<keyword evidence="1" id="KW-0175">Coiled coil</keyword>
<reference evidence="3 4" key="1">
    <citation type="submission" date="2024-02" db="EMBL/GenBank/DDBJ databases">
        <title>First report Erwinia aphidicola in onion in Chile.</title>
        <authorList>
            <person name="Valenzuela M."/>
            <person name="Pena M."/>
            <person name="Dutta B."/>
        </authorList>
    </citation>
    <scope>NUCLEOTIDE SEQUENCE [LARGE SCALE GENOMIC DNA]</scope>
    <source>
        <strain evidence="3 4">QCJ3A</strain>
    </source>
</reference>
<dbReference type="Proteomes" id="UP001306592">
    <property type="component" value="Unassembled WGS sequence"/>
</dbReference>
<dbReference type="RefSeq" id="WP_336203387.1">
    <property type="nucleotide sequence ID" value="NZ_JBANEI010000012.1"/>
</dbReference>
<feature type="domain" description="RecF/RecN/SMC N-terminal" evidence="2">
    <location>
        <begin position="6"/>
        <end position="747"/>
    </location>
</feature>
<name>A0ABU8DI04_ERWAP</name>
<protein>
    <submittedName>
        <fullName evidence="3">AAA family ATPase</fullName>
    </submittedName>
</protein>
<evidence type="ECO:0000313" key="3">
    <source>
        <dbReference type="EMBL" id="MEI2683142.1"/>
    </source>
</evidence>
<gene>
    <name evidence="3" type="ORF">V8N49_15945</name>
</gene>
<dbReference type="PANTHER" id="PTHR32182">
    <property type="entry name" value="DNA REPLICATION AND REPAIR PROTEIN RECF"/>
    <property type="match status" value="1"/>
</dbReference>
<organism evidence="3 4">
    <name type="scientific">Erwinia aphidicola</name>
    <dbReference type="NCBI Taxonomy" id="68334"/>
    <lineage>
        <taxon>Bacteria</taxon>
        <taxon>Pseudomonadati</taxon>
        <taxon>Pseudomonadota</taxon>
        <taxon>Gammaproteobacteria</taxon>
        <taxon>Enterobacterales</taxon>
        <taxon>Erwiniaceae</taxon>
        <taxon>Erwinia</taxon>
    </lineage>
</organism>
<dbReference type="InterPro" id="IPR027417">
    <property type="entry name" value="P-loop_NTPase"/>
</dbReference>
<dbReference type="Gene3D" id="3.40.50.300">
    <property type="entry name" value="P-loop containing nucleotide triphosphate hydrolases"/>
    <property type="match status" value="2"/>
</dbReference>
<dbReference type="InterPro" id="IPR003395">
    <property type="entry name" value="RecF/RecN/SMC_N"/>
</dbReference>
<feature type="coiled-coil region" evidence="1">
    <location>
        <begin position="582"/>
        <end position="626"/>
    </location>
</feature>
<dbReference type="SUPFAM" id="SSF52540">
    <property type="entry name" value="P-loop containing nucleoside triphosphate hydrolases"/>
    <property type="match status" value="1"/>
</dbReference>
<dbReference type="PANTHER" id="PTHR32182:SF22">
    <property type="entry name" value="ATP-DEPENDENT ENDONUCLEASE, OLD FAMILY-RELATED"/>
    <property type="match status" value="1"/>
</dbReference>
<comment type="caution">
    <text evidence="3">The sequence shown here is derived from an EMBL/GenBank/DDBJ whole genome shotgun (WGS) entry which is preliminary data.</text>
</comment>
<sequence>MKNWKLSKLRINNFKAFDKVEFDFESSSLLTLEGPNGYGKTSVYDALELLFTGKIKRIVQLCETIMPGGIKNYSDNLFWNKTNGEDDIEISVEMSNDNNEKLYFSRRAHAKDLKIIQNNKADNFSIFKLYKLGLLDSYENSTLITQNELDEILGEKFTDNYNFLNYLEQGQSSFIFANSIRQRKNAISGLMNVSELTENINLCGRVQSALTRKSTGLNFILKRDSITSQIQAIGVPGTNDNNPVQYEKISTHLTTPSWDVENLSIFSDIETTEKNENKISLLKNLITNKEQLRVIIDNARIENFISKNEKLLTEVIKVGHHIEAYPELTQKNKINNGINLSLSILRKKEDSISQDDTDKIKDNTNIDIIDFKRRLQLRDNYKKEIGEKNAILVEISQARKKLIEEHQKKTSLSEKHCLLCGHDWITKDLLLDAIEIKSKSLESLLDNVGKQLQAELDEIKQSKDAEIQRLVEAQTQLKFDKKIFDSLQKSESIFEKIKKINERLSQIGISYPQTFTDLPEEIESRKQSLVLLIRQQKKNELISLPEGWESVLNESFATPDDVFNIDLEQINRKDKYFLYKKNEANNLRLKALKKELNDLLDMDKALTNAKQKITTLKEQLTILNKDYSKKTIADIELTFHIYSGRLIQNYQRGLGLFIDEGNGDRLRFCTAEKSEHDATMSMSSGQLSALSLAFFLSLNKVYAKSPLVLIDDPAQSLDEINIASLSDLLRCELSNRQLILSSHEDNISSYLRFRFMRAGLTQKPFNMQSHTGKKYDIN</sequence>